<protein>
    <submittedName>
        <fullName evidence="2">DUF2490 domain-containing protein</fullName>
    </submittedName>
</protein>
<evidence type="ECO:0000313" key="2">
    <source>
        <dbReference type="EMBL" id="MBC2665555.1"/>
    </source>
</evidence>
<accession>A0A7X1FRC1</accession>
<dbReference type="Proteomes" id="UP000566813">
    <property type="component" value="Unassembled WGS sequence"/>
</dbReference>
<keyword evidence="1" id="KW-0732">Signal</keyword>
<gene>
    <name evidence="2" type="ORF">H7F51_08470</name>
</gene>
<feature type="signal peptide" evidence="1">
    <location>
        <begin position="1"/>
        <end position="22"/>
    </location>
</feature>
<sequence length="221" mass="24096">MKKLAIALVPLAAVGLSAPAMADDTQAWGTVAVTVALGGPWRVSNETVVRTSDAKGLYEVENNLLLGYKVKNVTVAAGYTHDPNYSHGSFTAMEHRVRSQVQVDNFAALGPVKLSGRMRMETRWRDGTVGTGWRLRPYIKASLPIYGKTTLNLSNEPFIDLGRTSFQKTDGLDRMRTVLSVSTPLSKHISLEAGYLNQHTFVRAGADTDDHVAMLSLSATY</sequence>
<comment type="caution">
    <text evidence="2">The sequence shown here is derived from an EMBL/GenBank/DDBJ whole genome shotgun (WGS) entry which is preliminary data.</text>
</comment>
<name>A0A7X1FRC1_9SPHN</name>
<feature type="chain" id="PRO_5031111291" evidence="1">
    <location>
        <begin position="23"/>
        <end position="221"/>
    </location>
</feature>
<dbReference type="AlphaFoldDB" id="A0A7X1FRC1"/>
<dbReference type="InterPro" id="IPR019619">
    <property type="entry name" value="DUF2490"/>
</dbReference>
<organism evidence="2 3">
    <name type="scientific">Novosphingobium flavum</name>
    <dbReference type="NCBI Taxonomy" id="1778672"/>
    <lineage>
        <taxon>Bacteria</taxon>
        <taxon>Pseudomonadati</taxon>
        <taxon>Pseudomonadota</taxon>
        <taxon>Alphaproteobacteria</taxon>
        <taxon>Sphingomonadales</taxon>
        <taxon>Sphingomonadaceae</taxon>
        <taxon>Novosphingobium</taxon>
    </lineage>
</organism>
<keyword evidence="3" id="KW-1185">Reference proteome</keyword>
<proteinExistence type="predicted"/>
<dbReference type="EMBL" id="JACLAW010000006">
    <property type="protein sequence ID" value="MBC2665555.1"/>
    <property type="molecule type" value="Genomic_DNA"/>
</dbReference>
<dbReference type="RefSeq" id="WP_185663830.1">
    <property type="nucleotide sequence ID" value="NZ_JACLAW010000006.1"/>
</dbReference>
<evidence type="ECO:0000313" key="3">
    <source>
        <dbReference type="Proteomes" id="UP000566813"/>
    </source>
</evidence>
<reference evidence="2 3" key="1">
    <citation type="submission" date="2020-08" db="EMBL/GenBank/DDBJ databases">
        <title>The genome sequence of type strain Novosphingobium flavum NBRC 111647.</title>
        <authorList>
            <person name="Liu Y."/>
        </authorList>
    </citation>
    <scope>NUCLEOTIDE SEQUENCE [LARGE SCALE GENOMIC DNA]</scope>
    <source>
        <strain evidence="2 3">NBRC 111647</strain>
    </source>
</reference>
<dbReference type="Pfam" id="PF10677">
    <property type="entry name" value="DUF2490"/>
    <property type="match status" value="1"/>
</dbReference>
<evidence type="ECO:0000256" key="1">
    <source>
        <dbReference type="SAM" id="SignalP"/>
    </source>
</evidence>